<reference evidence="1 2" key="1">
    <citation type="submission" date="2019-07" db="EMBL/GenBank/DDBJ databases">
        <title>The Draft Genome Sequence of Rhizobium tropici SARCC-755 Associated with Superior Nodulation on Pigeonpea (Cajanus cajan (L.) Millsp.).</title>
        <authorList>
            <person name="Bopape F.L."/>
            <person name="Hassen A.I."/>
            <person name="Swanevelder Z.H."/>
            <person name="Gwata E.T."/>
        </authorList>
    </citation>
    <scope>NUCLEOTIDE SEQUENCE [LARGE SCALE GENOMIC DNA]</scope>
    <source>
        <strain evidence="1 2">SARCC-755</strain>
    </source>
</reference>
<dbReference type="EMBL" id="VNIP01000003">
    <property type="protein sequence ID" value="KAA1184820.1"/>
    <property type="molecule type" value="Genomic_DNA"/>
</dbReference>
<dbReference type="OrthoDB" id="8448116at2"/>
<name>A0A5B0WCM8_RHITR</name>
<dbReference type="InterPro" id="IPR029033">
    <property type="entry name" value="His_PPase_superfam"/>
</dbReference>
<dbReference type="SUPFAM" id="SSF53254">
    <property type="entry name" value="Phosphoglycerate mutase-like"/>
    <property type="match status" value="1"/>
</dbReference>
<gene>
    <name evidence="1" type="ORF">FP026_05475</name>
</gene>
<proteinExistence type="predicted"/>
<dbReference type="AlphaFoldDB" id="A0A5B0WCM8"/>
<sequence>MTLYEIFLMPKMAIAPGCGKNIVDPISGSDGSRRQPREGRMAPVRILVMRHAEKPDDPGDPNLSAPGRARAKALAAWYLEGLGPPDFIFAAAPSRHSERPVQTVQPLAEALGIALHTSYADKDYGALADTLLSKPEFEGKAILVCWHHGNIPGLMWTLGAPEGSYPDPWAPAVFNLILATDFLSDGPKVSQIFEPF</sequence>
<dbReference type="Proteomes" id="UP000323608">
    <property type="component" value="Unassembled WGS sequence"/>
</dbReference>
<dbReference type="RefSeq" id="WP_149633599.1">
    <property type="nucleotide sequence ID" value="NZ_VNIP01000003.1"/>
</dbReference>
<dbReference type="Gene3D" id="3.40.50.1240">
    <property type="entry name" value="Phosphoglycerate mutase-like"/>
    <property type="match status" value="1"/>
</dbReference>
<evidence type="ECO:0000313" key="2">
    <source>
        <dbReference type="Proteomes" id="UP000323608"/>
    </source>
</evidence>
<evidence type="ECO:0000313" key="1">
    <source>
        <dbReference type="EMBL" id="KAA1184820.1"/>
    </source>
</evidence>
<dbReference type="CDD" id="cd07040">
    <property type="entry name" value="HP"/>
    <property type="match status" value="1"/>
</dbReference>
<protein>
    <submittedName>
        <fullName evidence="1">Histidine phosphatase family protein</fullName>
    </submittedName>
</protein>
<accession>A0A5B0WCM8</accession>
<organism evidence="1 2">
    <name type="scientific">Rhizobium tropici</name>
    <dbReference type="NCBI Taxonomy" id="398"/>
    <lineage>
        <taxon>Bacteria</taxon>
        <taxon>Pseudomonadati</taxon>
        <taxon>Pseudomonadota</taxon>
        <taxon>Alphaproteobacteria</taxon>
        <taxon>Hyphomicrobiales</taxon>
        <taxon>Rhizobiaceae</taxon>
        <taxon>Rhizobium/Agrobacterium group</taxon>
        <taxon>Rhizobium</taxon>
    </lineage>
</organism>
<comment type="caution">
    <text evidence="1">The sequence shown here is derived from an EMBL/GenBank/DDBJ whole genome shotgun (WGS) entry which is preliminary data.</text>
</comment>